<keyword evidence="2" id="KW-1133">Transmembrane helix</keyword>
<feature type="transmembrane region" description="Helical" evidence="2">
    <location>
        <begin position="50"/>
        <end position="72"/>
    </location>
</feature>
<protein>
    <recommendedName>
        <fullName evidence="5">Anti-sigma factor</fullName>
    </recommendedName>
</protein>
<sequence length="195" mass="22778">MKDKDKLKGYFQDNRDGFDDLEPTSELWEKIEKELKPEGRKEAKVVQFNWWRAAAVLFMVCTFGLAMKMFLFNDSSDVKTTIASYEIPSVNNDISFDQVNTEKYYFQVIDEKRKEINELGAPESISEAYDKELKDLLIDYKSLKTQLEANPGNEQLIQALVKNLKLQIDLLNEQLTILNNYKSYENENNENYTNS</sequence>
<reference evidence="3 4" key="1">
    <citation type="submission" date="2020-04" db="EMBL/GenBank/DDBJ databases">
        <title>Flammeovirgaceae bacterium KN852 isolated from deep sea.</title>
        <authorList>
            <person name="Zhang D.-C."/>
        </authorList>
    </citation>
    <scope>NUCLEOTIDE SEQUENCE [LARGE SCALE GENOMIC DNA]</scope>
    <source>
        <strain evidence="3 4">KN852</strain>
    </source>
</reference>
<dbReference type="AlphaFoldDB" id="A0A848J7Z5"/>
<keyword evidence="4" id="KW-1185">Reference proteome</keyword>
<dbReference type="RefSeq" id="WP_169684971.1">
    <property type="nucleotide sequence ID" value="NZ_JABBNU010000014.1"/>
</dbReference>
<evidence type="ECO:0008006" key="5">
    <source>
        <dbReference type="Google" id="ProtNLM"/>
    </source>
</evidence>
<name>A0A848J7Z5_9BACT</name>
<dbReference type="Proteomes" id="UP000559010">
    <property type="component" value="Unassembled WGS sequence"/>
</dbReference>
<evidence type="ECO:0000256" key="2">
    <source>
        <dbReference type="SAM" id="Phobius"/>
    </source>
</evidence>
<evidence type="ECO:0000313" key="3">
    <source>
        <dbReference type="EMBL" id="NMM50610.1"/>
    </source>
</evidence>
<keyword evidence="2" id="KW-0472">Membrane</keyword>
<proteinExistence type="predicted"/>
<gene>
    <name evidence="3" type="ORF">HH304_19525</name>
</gene>
<feature type="coiled-coil region" evidence="1">
    <location>
        <begin position="126"/>
        <end position="181"/>
    </location>
</feature>
<comment type="caution">
    <text evidence="3">The sequence shown here is derived from an EMBL/GenBank/DDBJ whole genome shotgun (WGS) entry which is preliminary data.</text>
</comment>
<evidence type="ECO:0000256" key="1">
    <source>
        <dbReference type="SAM" id="Coils"/>
    </source>
</evidence>
<dbReference type="EMBL" id="JABBNU010000014">
    <property type="protein sequence ID" value="NMM50610.1"/>
    <property type="molecule type" value="Genomic_DNA"/>
</dbReference>
<organism evidence="3 4">
    <name type="scientific">Marinigracilibium pacificum</name>
    <dbReference type="NCBI Taxonomy" id="2729599"/>
    <lineage>
        <taxon>Bacteria</taxon>
        <taxon>Pseudomonadati</taxon>
        <taxon>Bacteroidota</taxon>
        <taxon>Cytophagia</taxon>
        <taxon>Cytophagales</taxon>
        <taxon>Flammeovirgaceae</taxon>
        <taxon>Marinigracilibium</taxon>
    </lineage>
</organism>
<keyword evidence="1" id="KW-0175">Coiled coil</keyword>
<accession>A0A848J7Z5</accession>
<keyword evidence="2" id="KW-0812">Transmembrane</keyword>
<evidence type="ECO:0000313" key="4">
    <source>
        <dbReference type="Proteomes" id="UP000559010"/>
    </source>
</evidence>